<keyword evidence="2" id="KW-1185">Reference proteome</keyword>
<accession>A0A0C3NXI9</accession>
<evidence type="ECO:0000313" key="2">
    <source>
        <dbReference type="Proteomes" id="UP000054217"/>
    </source>
</evidence>
<reference evidence="1 2" key="1">
    <citation type="submission" date="2014-04" db="EMBL/GenBank/DDBJ databases">
        <authorList>
            <consortium name="DOE Joint Genome Institute"/>
            <person name="Kuo A."/>
            <person name="Kohler A."/>
            <person name="Costa M.D."/>
            <person name="Nagy L.G."/>
            <person name="Floudas D."/>
            <person name="Copeland A."/>
            <person name="Barry K.W."/>
            <person name="Cichocki N."/>
            <person name="Veneault-Fourrey C."/>
            <person name="LaButti K."/>
            <person name="Lindquist E.A."/>
            <person name="Lipzen A."/>
            <person name="Lundell T."/>
            <person name="Morin E."/>
            <person name="Murat C."/>
            <person name="Sun H."/>
            <person name="Tunlid A."/>
            <person name="Henrissat B."/>
            <person name="Grigoriev I.V."/>
            <person name="Hibbett D.S."/>
            <person name="Martin F."/>
            <person name="Nordberg H.P."/>
            <person name="Cantor M.N."/>
            <person name="Hua S.X."/>
        </authorList>
    </citation>
    <scope>NUCLEOTIDE SEQUENCE [LARGE SCALE GENOMIC DNA]</scope>
    <source>
        <strain evidence="1 2">Marx 270</strain>
    </source>
</reference>
<feature type="non-terminal residue" evidence="1">
    <location>
        <position position="1"/>
    </location>
</feature>
<proteinExistence type="predicted"/>
<gene>
    <name evidence="1" type="ORF">M404DRAFT_153506</name>
</gene>
<dbReference type="InParanoid" id="A0A0C3NXI9"/>
<evidence type="ECO:0000313" key="1">
    <source>
        <dbReference type="EMBL" id="KIO00041.1"/>
    </source>
</evidence>
<sequence length="54" mass="6069">YLSDLYLLFTTADGPSLIYWNGMVGHSGKNGCHMHCGIVSRHKTQGKHYYLALL</sequence>
<protein>
    <submittedName>
        <fullName evidence="1">Uncharacterized protein</fullName>
    </submittedName>
</protein>
<dbReference type="EMBL" id="KN831999">
    <property type="protein sequence ID" value="KIO00041.1"/>
    <property type="molecule type" value="Genomic_DNA"/>
</dbReference>
<dbReference type="Proteomes" id="UP000054217">
    <property type="component" value="Unassembled WGS sequence"/>
</dbReference>
<name>A0A0C3NXI9_PISTI</name>
<reference evidence="2" key="2">
    <citation type="submission" date="2015-01" db="EMBL/GenBank/DDBJ databases">
        <title>Evolutionary Origins and Diversification of the Mycorrhizal Mutualists.</title>
        <authorList>
            <consortium name="DOE Joint Genome Institute"/>
            <consortium name="Mycorrhizal Genomics Consortium"/>
            <person name="Kohler A."/>
            <person name="Kuo A."/>
            <person name="Nagy L.G."/>
            <person name="Floudas D."/>
            <person name="Copeland A."/>
            <person name="Barry K.W."/>
            <person name="Cichocki N."/>
            <person name="Veneault-Fourrey C."/>
            <person name="LaButti K."/>
            <person name="Lindquist E.A."/>
            <person name="Lipzen A."/>
            <person name="Lundell T."/>
            <person name="Morin E."/>
            <person name="Murat C."/>
            <person name="Riley R."/>
            <person name="Ohm R."/>
            <person name="Sun H."/>
            <person name="Tunlid A."/>
            <person name="Henrissat B."/>
            <person name="Grigoriev I.V."/>
            <person name="Hibbett D.S."/>
            <person name="Martin F."/>
        </authorList>
    </citation>
    <scope>NUCLEOTIDE SEQUENCE [LARGE SCALE GENOMIC DNA]</scope>
    <source>
        <strain evidence="2">Marx 270</strain>
    </source>
</reference>
<dbReference type="OrthoDB" id="2669721at2759"/>
<dbReference type="HOGENOM" id="CLU_148805_2_1_1"/>
<dbReference type="AlphaFoldDB" id="A0A0C3NXI9"/>
<organism evidence="1 2">
    <name type="scientific">Pisolithus tinctorius Marx 270</name>
    <dbReference type="NCBI Taxonomy" id="870435"/>
    <lineage>
        <taxon>Eukaryota</taxon>
        <taxon>Fungi</taxon>
        <taxon>Dikarya</taxon>
        <taxon>Basidiomycota</taxon>
        <taxon>Agaricomycotina</taxon>
        <taxon>Agaricomycetes</taxon>
        <taxon>Agaricomycetidae</taxon>
        <taxon>Boletales</taxon>
        <taxon>Sclerodermatineae</taxon>
        <taxon>Pisolithaceae</taxon>
        <taxon>Pisolithus</taxon>
    </lineage>
</organism>